<dbReference type="Proteomes" id="UP001196413">
    <property type="component" value="Unassembled WGS sequence"/>
</dbReference>
<comment type="subcellular location">
    <subcellularLocation>
        <location evidence="1">Membrane</location>
    </subcellularLocation>
</comment>
<dbReference type="AlphaFoldDB" id="A0AAD5R8V8"/>
<reference evidence="7" key="1">
    <citation type="submission" date="2021-06" db="EMBL/GenBank/DDBJ databases">
        <title>Parelaphostrongylus tenuis whole genome reference sequence.</title>
        <authorList>
            <person name="Garwood T.J."/>
            <person name="Larsen P.A."/>
            <person name="Fountain-Jones N.M."/>
            <person name="Garbe J.R."/>
            <person name="Macchietto M.G."/>
            <person name="Kania S.A."/>
            <person name="Gerhold R.W."/>
            <person name="Richards J.E."/>
            <person name="Wolf T.M."/>
        </authorList>
    </citation>
    <scope>NUCLEOTIDE SEQUENCE</scope>
    <source>
        <strain evidence="7">MNPRO001-30</strain>
        <tissue evidence="7">Meninges</tissue>
    </source>
</reference>
<feature type="transmembrane region" description="Helical" evidence="6">
    <location>
        <begin position="54"/>
        <end position="73"/>
    </location>
</feature>
<evidence type="ECO:0000313" key="7">
    <source>
        <dbReference type="EMBL" id="KAJ1371561.1"/>
    </source>
</evidence>
<organism evidence="7 8">
    <name type="scientific">Parelaphostrongylus tenuis</name>
    <name type="common">Meningeal worm</name>
    <dbReference type="NCBI Taxonomy" id="148309"/>
    <lineage>
        <taxon>Eukaryota</taxon>
        <taxon>Metazoa</taxon>
        <taxon>Ecdysozoa</taxon>
        <taxon>Nematoda</taxon>
        <taxon>Chromadorea</taxon>
        <taxon>Rhabditida</taxon>
        <taxon>Rhabditina</taxon>
        <taxon>Rhabditomorpha</taxon>
        <taxon>Strongyloidea</taxon>
        <taxon>Metastrongylidae</taxon>
        <taxon>Parelaphostrongylus</taxon>
    </lineage>
</organism>
<evidence type="ECO:0000256" key="2">
    <source>
        <dbReference type="ARBA" id="ARBA00009530"/>
    </source>
</evidence>
<keyword evidence="8" id="KW-1185">Reference proteome</keyword>
<evidence type="ECO:0000256" key="3">
    <source>
        <dbReference type="ARBA" id="ARBA00022692"/>
    </source>
</evidence>
<comment type="similarity">
    <text evidence="2">Belongs to the UPF0057 (PMP3) family.</text>
</comment>
<evidence type="ECO:0000256" key="4">
    <source>
        <dbReference type="ARBA" id="ARBA00022989"/>
    </source>
</evidence>
<accession>A0AAD5R8V8</accession>
<dbReference type="InterPro" id="IPR000612">
    <property type="entry name" value="PMP3"/>
</dbReference>
<evidence type="ECO:0000313" key="8">
    <source>
        <dbReference type="Proteomes" id="UP001196413"/>
    </source>
</evidence>
<proteinExistence type="inferred from homology"/>
<dbReference type="EMBL" id="JAHQIW010007004">
    <property type="protein sequence ID" value="KAJ1371561.1"/>
    <property type="molecule type" value="Genomic_DNA"/>
</dbReference>
<sequence length="112" mass="12841">MAVGVRDTTTPTAKFRLYISIYVLMRRALGMSEKSEGQVFVVDNRRRDELIKTVLIIVLIIIFPPAAIAVQANECNIHVVISLFLMFFFIIPAYIHGVWYCFIRKSPEHIIA</sequence>
<keyword evidence="5 6" id="KW-0472">Membrane</keyword>
<gene>
    <name evidence="7" type="ORF">KIN20_033531</name>
</gene>
<keyword evidence="4 6" id="KW-1133">Transmembrane helix</keyword>
<comment type="caution">
    <text evidence="7">The sequence shown here is derived from an EMBL/GenBank/DDBJ whole genome shotgun (WGS) entry which is preliminary data.</text>
</comment>
<evidence type="ECO:0000256" key="1">
    <source>
        <dbReference type="ARBA" id="ARBA00004370"/>
    </source>
</evidence>
<evidence type="ECO:0000256" key="6">
    <source>
        <dbReference type="SAM" id="Phobius"/>
    </source>
</evidence>
<name>A0AAD5R8V8_PARTN</name>
<dbReference type="GO" id="GO:0016020">
    <property type="term" value="C:membrane"/>
    <property type="evidence" value="ECO:0007669"/>
    <property type="project" value="UniProtKB-SubCell"/>
</dbReference>
<evidence type="ECO:0000256" key="5">
    <source>
        <dbReference type="ARBA" id="ARBA00023136"/>
    </source>
</evidence>
<protein>
    <submittedName>
        <fullName evidence="7">Uncharacterized protein</fullName>
    </submittedName>
</protein>
<dbReference type="Pfam" id="PF01679">
    <property type="entry name" value="Pmp3"/>
    <property type="match status" value="1"/>
</dbReference>
<feature type="transmembrane region" description="Helical" evidence="6">
    <location>
        <begin position="79"/>
        <end position="102"/>
    </location>
</feature>
<keyword evidence="3 6" id="KW-0812">Transmembrane</keyword>